<keyword evidence="1" id="KW-0472">Membrane</keyword>
<evidence type="ECO:0000256" key="1">
    <source>
        <dbReference type="SAM" id="Phobius"/>
    </source>
</evidence>
<protein>
    <recommendedName>
        <fullName evidence="2">Apple domain-containing protein</fullName>
    </recommendedName>
</protein>
<keyword evidence="1" id="KW-1133">Transmembrane helix</keyword>
<dbReference type="PANTHER" id="PTHR32444">
    <property type="entry name" value="BULB-TYPE LECTIN DOMAIN-CONTAINING PROTEIN"/>
    <property type="match status" value="1"/>
</dbReference>
<dbReference type="AlphaFoldDB" id="A0AAE1M7K3"/>
<accession>A0AAE1M7K3</accession>
<dbReference type="InterPro" id="IPR003609">
    <property type="entry name" value="Pan_app"/>
</dbReference>
<feature type="transmembrane region" description="Helical" evidence="1">
    <location>
        <begin position="68"/>
        <end position="85"/>
    </location>
</feature>
<evidence type="ECO:0000259" key="2">
    <source>
        <dbReference type="PROSITE" id="PS50948"/>
    </source>
</evidence>
<dbReference type="Pfam" id="PF08276">
    <property type="entry name" value="PAN_2"/>
    <property type="match status" value="1"/>
</dbReference>
<keyword evidence="4" id="KW-1185">Reference proteome</keyword>
<dbReference type="EMBL" id="JAWXYG010000013">
    <property type="protein sequence ID" value="KAK4255700.1"/>
    <property type="molecule type" value="Genomic_DNA"/>
</dbReference>
<gene>
    <name evidence="3" type="ORF">QN277_008665</name>
</gene>
<evidence type="ECO:0000313" key="3">
    <source>
        <dbReference type="EMBL" id="KAK4255700.1"/>
    </source>
</evidence>
<dbReference type="CDD" id="cd01098">
    <property type="entry name" value="PAN_AP_plant"/>
    <property type="match status" value="1"/>
</dbReference>
<organism evidence="3 4">
    <name type="scientific">Acacia crassicarpa</name>
    <name type="common">northern wattle</name>
    <dbReference type="NCBI Taxonomy" id="499986"/>
    <lineage>
        <taxon>Eukaryota</taxon>
        <taxon>Viridiplantae</taxon>
        <taxon>Streptophyta</taxon>
        <taxon>Embryophyta</taxon>
        <taxon>Tracheophyta</taxon>
        <taxon>Spermatophyta</taxon>
        <taxon>Magnoliopsida</taxon>
        <taxon>eudicotyledons</taxon>
        <taxon>Gunneridae</taxon>
        <taxon>Pentapetalae</taxon>
        <taxon>rosids</taxon>
        <taxon>fabids</taxon>
        <taxon>Fabales</taxon>
        <taxon>Fabaceae</taxon>
        <taxon>Caesalpinioideae</taxon>
        <taxon>mimosoid clade</taxon>
        <taxon>Acacieae</taxon>
        <taxon>Acacia</taxon>
    </lineage>
</organism>
<dbReference type="Proteomes" id="UP001293593">
    <property type="component" value="Unassembled WGS sequence"/>
</dbReference>
<name>A0AAE1M7K3_9FABA</name>
<comment type="caution">
    <text evidence="3">The sequence shown here is derived from an EMBL/GenBank/DDBJ whole genome shotgun (WGS) entry which is preliminary data.</text>
</comment>
<evidence type="ECO:0000313" key="4">
    <source>
        <dbReference type="Proteomes" id="UP001293593"/>
    </source>
</evidence>
<dbReference type="PANTHER" id="PTHR32444:SF247">
    <property type="entry name" value="OS01G0958200 PROTEIN"/>
    <property type="match status" value="1"/>
</dbReference>
<reference evidence="3" key="1">
    <citation type="submission" date="2023-10" db="EMBL/GenBank/DDBJ databases">
        <title>Chromosome-level genome of the transformable northern wattle, Acacia crassicarpa.</title>
        <authorList>
            <person name="Massaro I."/>
            <person name="Sinha N.R."/>
            <person name="Poethig S."/>
            <person name="Leichty A.R."/>
        </authorList>
    </citation>
    <scope>NUCLEOTIDE SEQUENCE</scope>
    <source>
        <strain evidence="3">Acra3RX</strain>
        <tissue evidence="3">Leaf</tissue>
    </source>
</reference>
<keyword evidence="1" id="KW-0812">Transmembrane</keyword>
<dbReference type="PROSITE" id="PS50948">
    <property type="entry name" value="PAN"/>
    <property type="match status" value="1"/>
</dbReference>
<proteinExistence type="predicted"/>
<sequence length="86" mass="9443">MTLEECKAKCWENCSCNAYANSDIRDGGSGCVMWFGDLIDIRQVPFDDQHLYIRLASPETANGNKTKLIAVTVTSVLAVVMLLTVS</sequence>
<feature type="domain" description="Apple" evidence="2">
    <location>
        <begin position="1"/>
        <end position="57"/>
    </location>
</feature>